<evidence type="ECO:0000313" key="3">
    <source>
        <dbReference type="Proteomes" id="UP001153076"/>
    </source>
</evidence>
<keyword evidence="3" id="KW-1185">Reference proteome</keyword>
<dbReference type="EMBL" id="JAKOGI010000488">
    <property type="protein sequence ID" value="KAJ8434293.1"/>
    <property type="molecule type" value="Genomic_DNA"/>
</dbReference>
<name>A0A9Q1Q9U6_9CARY</name>
<reference evidence="2" key="1">
    <citation type="submission" date="2022-04" db="EMBL/GenBank/DDBJ databases">
        <title>Carnegiea gigantea Genome sequencing and assembly v2.</title>
        <authorList>
            <person name="Copetti D."/>
            <person name="Sanderson M.J."/>
            <person name="Burquez A."/>
            <person name="Wojciechowski M.F."/>
        </authorList>
    </citation>
    <scope>NUCLEOTIDE SEQUENCE</scope>
    <source>
        <strain evidence="2">SGP5-SGP5p</strain>
        <tissue evidence="2">Aerial part</tissue>
    </source>
</reference>
<accession>A0A9Q1Q9U6</accession>
<protein>
    <submittedName>
        <fullName evidence="2">Uncharacterized protein</fullName>
    </submittedName>
</protein>
<evidence type="ECO:0000256" key="1">
    <source>
        <dbReference type="SAM" id="MobiDB-lite"/>
    </source>
</evidence>
<proteinExistence type="predicted"/>
<organism evidence="2 3">
    <name type="scientific">Carnegiea gigantea</name>
    <dbReference type="NCBI Taxonomy" id="171969"/>
    <lineage>
        <taxon>Eukaryota</taxon>
        <taxon>Viridiplantae</taxon>
        <taxon>Streptophyta</taxon>
        <taxon>Embryophyta</taxon>
        <taxon>Tracheophyta</taxon>
        <taxon>Spermatophyta</taxon>
        <taxon>Magnoliopsida</taxon>
        <taxon>eudicotyledons</taxon>
        <taxon>Gunneridae</taxon>
        <taxon>Pentapetalae</taxon>
        <taxon>Caryophyllales</taxon>
        <taxon>Cactineae</taxon>
        <taxon>Cactaceae</taxon>
        <taxon>Cactoideae</taxon>
        <taxon>Echinocereeae</taxon>
        <taxon>Carnegiea</taxon>
    </lineage>
</organism>
<evidence type="ECO:0000313" key="2">
    <source>
        <dbReference type="EMBL" id="KAJ8434293.1"/>
    </source>
</evidence>
<feature type="compositionally biased region" description="Polar residues" evidence="1">
    <location>
        <begin position="20"/>
        <end position="32"/>
    </location>
</feature>
<dbReference type="Proteomes" id="UP001153076">
    <property type="component" value="Unassembled WGS sequence"/>
</dbReference>
<gene>
    <name evidence="2" type="ORF">Cgig2_009268</name>
</gene>
<sequence length="176" mass="20244">MNSNSNTEEPRRQVFWYLGNSGTPKTEGTQGRTHCRRPPTVSTPVHWLTQCRRRGTDCRAVPEAPSDRYVLCAVFDDAGRAAREREQLEREREKIKTPLYSATDNEHCKVPSTGKRHSNYVGWVVLVANERRAAFGTRFTCVPNSGLFHEILFFARDHPYRMRAVIITIIPRRSNV</sequence>
<feature type="region of interest" description="Disordered" evidence="1">
    <location>
        <begin position="18"/>
        <end position="39"/>
    </location>
</feature>
<comment type="caution">
    <text evidence="2">The sequence shown here is derived from an EMBL/GenBank/DDBJ whole genome shotgun (WGS) entry which is preliminary data.</text>
</comment>
<dbReference type="AlphaFoldDB" id="A0A9Q1Q9U6"/>